<dbReference type="GO" id="GO:0008270">
    <property type="term" value="F:zinc ion binding"/>
    <property type="evidence" value="ECO:0007669"/>
    <property type="project" value="UniProtKB-KW"/>
</dbReference>
<evidence type="ECO:0000256" key="6">
    <source>
        <dbReference type="ARBA" id="ARBA00023015"/>
    </source>
</evidence>
<keyword evidence="7" id="KW-0804">Transcription</keyword>
<evidence type="ECO:0000256" key="3">
    <source>
        <dbReference type="ARBA" id="ARBA00022737"/>
    </source>
</evidence>
<dbReference type="PROSITE" id="PS50157">
    <property type="entry name" value="ZINC_FINGER_C2H2_2"/>
    <property type="match status" value="9"/>
</dbReference>
<organism evidence="11 12">
    <name type="scientific">Phaedon cochleariae</name>
    <name type="common">Mustard beetle</name>
    <dbReference type="NCBI Taxonomy" id="80249"/>
    <lineage>
        <taxon>Eukaryota</taxon>
        <taxon>Metazoa</taxon>
        <taxon>Ecdysozoa</taxon>
        <taxon>Arthropoda</taxon>
        <taxon>Hexapoda</taxon>
        <taxon>Insecta</taxon>
        <taxon>Pterygota</taxon>
        <taxon>Neoptera</taxon>
        <taxon>Endopterygota</taxon>
        <taxon>Coleoptera</taxon>
        <taxon>Polyphaga</taxon>
        <taxon>Cucujiformia</taxon>
        <taxon>Chrysomeloidea</taxon>
        <taxon>Chrysomelidae</taxon>
        <taxon>Chrysomelinae</taxon>
        <taxon>Chrysomelini</taxon>
        <taxon>Phaedon</taxon>
    </lineage>
</organism>
<dbReference type="SUPFAM" id="SSF57667">
    <property type="entry name" value="beta-beta-alpha zinc fingers"/>
    <property type="match status" value="5"/>
</dbReference>
<reference evidence="11" key="2">
    <citation type="submission" date="2022-10" db="EMBL/GenBank/DDBJ databases">
        <authorList>
            <consortium name="ENA_rothamsted_submissions"/>
            <consortium name="culmorum"/>
            <person name="King R."/>
        </authorList>
    </citation>
    <scope>NUCLEOTIDE SEQUENCE</scope>
</reference>
<evidence type="ECO:0000259" key="10">
    <source>
        <dbReference type="PROSITE" id="PS50157"/>
    </source>
</evidence>
<feature type="domain" description="C2H2-type" evidence="10">
    <location>
        <begin position="455"/>
        <end position="482"/>
    </location>
</feature>
<dbReference type="FunFam" id="3.30.160.60:FF:000100">
    <property type="entry name" value="Zinc finger 45-like"/>
    <property type="match status" value="1"/>
</dbReference>
<sequence>MSSICCICLIDIVGIGCYKLNHSDETGISWLNKLYSIVPELEQISSKFVEDSLVVCDCCINQIDGIIRFKNHLIELIAKHNLQTTRESITGFENDDIFNNSIEYQKLSDHTLQDVSETTCSNACLEYNFPCDSRIGSPENQETGSLATISTETIQNYLEKECNDEINFKESESQCKKSSESITHGKLSKINEKGNKSSLVCNSCNAFLTTKGKLKLHQKSCAKFLGRVQDRHEIERKATNKYSCEKCDLKFDYIKDVIAHSTIVHSMNEKAVKPYSCDICSCRFTCFSNYSQHKKYHNGTRDHICSLCGKTFITKGDLMAHDYIHQNRRNYKCTICEKAFNTNKNLRTHNLVVHTDHTLWKHECSICHKRFPLKGNFDQHMKRHSGDKQYVCHICEKSFVSRSELKRHVSLHTNIRAFSCEYCNQEYKTLRTLNIHLKRSHSIGDVKLPLKERKYVCHICPSQFYNKHKLTRHLYGHSGLKPFSCDSCDKKFTDKSYLSHHLQVSHNIMKSTID</sequence>
<dbReference type="InterPro" id="IPR036236">
    <property type="entry name" value="Znf_C2H2_sf"/>
</dbReference>
<keyword evidence="3" id="KW-0677">Repeat</keyword>
<dbReference type="PANTHER" id="PTHR47772">
    <property type="entry name" value="ZINC FINGER PROTEIN 200"/>
    <property type="match status" value="1"/>
</dbReference>
<feature type="domain" description="C2H2-type" evidence="10">
    <location>
        <begin position="483"/>
        <end position="511"/>
    </location>
</feature>
<dbReference type="AlphaFoldDB" id="A0A9P0GPA2"/>
<proteinExistence type="predicted"/>
<protein>
    <recommendedName>
        <fullName evidence="10">C2H2-type domain-containing protein</fullName>
    </recommendedName>
</protein>
<dbReference type="GO" id="GO:0005634">
    <property type="term" value="C:nucleus"/>
    <property type="evidence" value="ECO:0007669"/>
    <property type="project" value="UniProtKB-SubCell"/>
</dbReference>
<keyword evidence="6" id="KW-0805">Transcription regulation</keyword>
<keyword evidence="2" id="KW-0479">Metal-binding</keyword>
<dbReference type="Proteomes" id="UP001153737">
    <property type="component" value="Chromosome 11"/>
</dbReference>
<feature type="domain" description="C2H2-type" evidence="10">
    <location>
        <begin position="303"/>
        <end position="330"/>
    </location>
</feature>
<reference evidence="11" key="1">
    <citation type="submission" date="2022-01" db="EMBL/GenBank/DDBJ databases">
        <authorList>
            <person name="King R."/>
        </authorList>
    </citation>
    <scope>NUCLEOTIDE SEQUENCE</scope>
</reference>
<feature type="domain" description="C2H2-type" evidence="10">
    <location>
        <begin position="418"/>
        <end position="442"/>
    </location>
</feature>
<evidence type="ECO:0000313" key="11">
    <source>
        <dbReference type="EMBL" id="CAH1118701.1"/>
    </source>
</evidence>
<dbReference type="EMBL" id="OU896717">
    <property type="protein sequence ID" value="CAH1118701.1"/>
    <property type="molecule type" value="Genomic_DNA"/>
</dbReference>
<feature type="domain" description="C2H2-type" evidence="10">
    <location>
        <begin position="362"/>
        <end position="389"/>
    </location>
</feature>
<dbReference type="PROSITE" id="PS00028">
    <property type="entry name" value="ZINC_FINGER_C2H2_1"/>
    <property type="match status" value="9"/>
</dbReference>
<dbReference type="OrthoDB" id="6077919at2759"/>
<dbReference type="FunFam" id="3.30.160.60:FF:000870">
    <property type="entry name" value="zinc finger protein 197 isoform X1"/>
    <property type="match status" value="1"/>
</dbReference>
<evidence type="ECO:0000313" key="12">
    <source>
        <dbReference type="Proteomes" id="UP001153737"/>
    </source>
</evidence>
<keyword evidence="12" id="KW-1185">Reference proteome</keyword>
<dbReference type="InterPro" id="IPR013087">
    <property type="entry name" value="Znf_C2H2_type"/>
</dbReference>
<dbReference type="SMART" id="SM00355">
    <property type="entry name" value="ZnF_C2H2"/>
    <property type="match status" value="10"/>
</dbReference>
<feature type="domain" description="C2H2-type" evidence="10">
    <location>
        <begin position="242"/>
        <end position="270"/>
    </location>
</feature>
<feature type="domain" description="C2H2-type" evidence="10">
    <location>
        <begin position="275"/>
        <end position="302"/>
    </location>
</feature>
<name>A0A9P0GPA2_PHACE</name>
<keyword evidence="8" id="KW-0539">Nucleus</keyword>
<accession>A0A9P0GPA2</accession>
<comment type="subcellular location">
    <subcellularLocation>
        <location evidence="1">Nucleus</location>
    </subcellularLocation>
</comment>
<evidence type="ECO:0000256" key="9">
    <source>
        <dbReference type="PROSITE-ProRule" id="PRU00042"/>
    </source>
</evidence>
<dbReference type="InterPro" id="IPR050636">
    <property type="entry name" value="C2H2-ZF_domain-containing"/>
</dbReference>
<evidence type="ECO:0000256" key="7">
    <source>
        <dbReference type="ARBA" id="ARBA00023163"/>
    </source>
</evidence>
<keyword evidence="4 9" id="KW-0863">Zinc-finger</keyword>
<dbReference type="Gene3D" id="3.30.160.60">
    <property type="entry name" value="Classic Zinc Finger"/>
    <property type="match status" value="7"/>
</dbReference>
<evidence type="ECO:0000256" key="4">
    <source>
        <dbReference type="ARBA" id="ARBA00022771"/>
    </source>
</evidence>
<evidence type="ECO:0000256" key="2">
    <source>
        <dbReference type="ARBA" id="ARBA00022723"/>
    </source>
</evidence>
<dbReference type="Pfam" id="PF00096">
    <property type="entry name" value="zf-C2H2"/>
    <property type="match status" value="6"/>
</dbReference>
<evidence type="ECO:0000256" key="1">
    <source>
        <dbReference type="ARBA" id="ARBA00004123"/>
    </source>
</evidence>
<feature type="domain" description="C2H2-type" evidence="10">
    <location>
        <begin position="331"/>
        <end position="359"/>
    </location>
</feature>
<gene>
    <name evidence="11" type="ORF">PHAECO_LOCUS2724</name>
</gene>
<evidence type="ECO:0000256" key="8">
    <source>
        <dbReference type="ARBA" id="ARBA00023242"/>
    </source>
</evidence>
<keyword evidence="5" id="KW-0862">Zinc</keyword>
<dbReference type="PANTHER" id="PTHR47772:SF12">
    <property type="entry name" value="RB-ASSOCIATED KRAB ZINC FINGER-RELATED"/>
    <property type="match status" value="1"/>
</dbReference>
<feature type="domain" description="C2H2-type" evidence="10">
    <location>
        <begin position="390"/>
        <end position="417"/>
    </location>
</feature>
<evidence type="ECO:0000256" key="5">
    <source>
        <dbReference type="ARBA" id="ARBA00022833"/>
    </source>
</evidence>